<accession>A0A6P8IGD1</accession>
<dbReference type="Proteomes" id="UP000515163">
    <property type="component" value="Unplaced"/>
</dbReference>
<keyword evidence="2" id="KW-1185">Reference proteome</keyword>
<evidence type="ECO:0000313" key="3">
    <source>
        <dbReference type="RefSeq" id="XP_031565771.1"/>
    </source>
</evidence>
<feature type="region of interest" description="Disordered" evidence="1">
    <location>
        <begin position="1"/>
        <end position="34"/>
    </location>
</feature>
<dbReference type="Pfam" id="PF17819">
    <property type="entry name" value="Tex55"/>
    <property type="match status" value="1"/>
</dbReference>
<reference evidence="3" key="1">
    <citation type="submission" date="2025-08" db="UniProtKB">
        <authorList>
            <consortium name="RefSeq"/>
        </authorList>
    </citation>
    <scope>IDENTIFICATION</scope>
    <source>
        <tissue evidence="3">Tentacle</tissue>
    </source>
</reference>
<dbReference type="GeneID" id="116300936"/>
<evidence type="ECO:0000256" key="1">
    <source>
        <dbReference type="SAM" id="MobiDB-lite"/>
    </source>
</evidence>
<feature type="compositionally biased region" description="Polar residues" evidence="1">
    <location>
        <begin position="22"/>
        <end position="32"/>
    </location>
</feature>
<dbReference type="InterPro" id="IPR040760">
    <property type="entry name" value="Tex55"/>
</dbReference>
<proteinExistence type="predicted"/>
<dbReference type="AlphaFoldDB" id="A0A6P8IGD1"/>
<dbReference type="RefSeq" id="XP_031565771.1">
    <property type="nucleotide sequence ID" value="XM_031709911.1"/>
</dbReference>
<name>A0A6P8IGD1_ACTTE</name>
<dbReference type="InParanoid" id="A0A6P8IGD1"/>
<dbReference type="KEGG" id="aten:116300936"/>
<sequence>MADKVDGCEQETSIISIDDSNENQSDGGMSSTLEKRYSLKEANEIGKEMLESIQSALAPKVCRGRGKTEDIEDPHVKAWKYMEECNVLLMLEILLTKLVYEKPEVPMQFMADEIQKMKGKDIRSYQAYKEESTQK</sequence>
<gene>
    <name evidence="3" type="primary">LOC116300936</name>
</gene>
<protein>
    <submittedName>
        <fullName evidence="3">Uncharacterized protein LOC116300936</fullName>
    </submittedName>
</protein>
<dbReference type="OrthoDB" id="522106at2759"/>
<dbReference type="SUPFAM" id="SSF47391">
    <property type="entry name" value="Dimerization-anchoring domain of cAMP-dependent PK regulatory subunit"/>
    <property type="match status" value="1"/>
</dbReference>
<evidence type="ECO:0000313" key="2">
    <source>
        <dbReference type="Proteomes" id="UP000515163"/>
    </source>
</evidence>
<organism evidence="2 3">
    <name type="scientific">Actinia tenebrosa</name>
    <name type="common">Australian red waratah sea anemone</name>
    <dbReference type="NCBI Taxonomy" id="6105"/>
    <lineage>
        <taxon>Eukaryota</taxon>
        <taxon>Metazoa</taxon>
        <taxon>Cnidaria</taxon>
        <taxon>Anthozoa</taxon>
        <taxon>Hexacorallia</taxon>
        <taxon>Actiniaria</taxon>
        <taxon>Actiniidae</taxon>
        <taxon>Actinia</taxon>
    </lineage>
</organism>